<dbReference type="RefSeq" id="XP_007780153.1">
    <property type="nucleotide sequence ID" value="XM_007781963.1"/>
</dbReference>
<dbReference type="EMBL" id="JH767570">
    <property type="protein sequence ID" value="EON64836.1"/>
    <property type="molecule type" value="Genomic_DNA"/>
</dbReference>
<accession>R7YT38</accession>
<name>R7YT38_CONA1</name>
<dbReference type="AlphaFoldDB" id="R7YT38"/>
<protein>
    <submittedName>
        <fullName evidence="2">Uncharacterized protein</fullName>
    </submittedName>
</protein>
<dbReference type="Proteomes" id="UP000016924">
    <property type="component" value="Unassembled WGS sequence"/>
</dbReference>
<gene>
    <name evidence="2" type="ORF">W97_04070</name>
</gene>
<feature type="region of interest" description="Disordered" evidence="1">
    <location>
        <begin position="103"/>
        <end position="122"/>
    </location>
</feature>
<dbReference type="GeneID" id="19901381"/>
<evidence type="ECO:0000256" key="1">
    <source>
        <dbReference type="SAM" id="MobiDB-lite"/>
    </source>
</evidence>
<keyword evidence="3" id="KW-1185">Reference proteome</keyword>
<proteinExistence type="predicted"/>
<dbReference type="OrthoDB" id="10565022at2759"/>
<evidence type="ECO:0000313" key="2">
    <source>
        <dbReference type="EMBL" id="EON64836.1"/>
    </source>
</evidence>
<evidence type="ECO:0000313" key="3">
    <source>
        <dbReference type="Proteomes" id="UP000016924"/>
    </source>
</evidence>
<sequence length="260" mass="29859">MHQITSYIPSECVTASPTNGYNVSKSLPIAHDTDPSSRAAASIKYLESEADRRARWAELLYEWQRRHRGDMSGLSLGATVWMDELKDPAYATMRYFDDANSVHDSHLEDSRPSRYAESWPNGESRDAKVRERNAKIWKDLANGKYDANGVRIRKPKPRVEEKLKPRPKGKYWVWKSEFAVAETPKRKVVTRKEIKENYVQVGSMWIHKSNFFLEEMPEATNTKNGAGLEENLDNVTTEEPVVSDEAPRFNNVDWQSAADH</sequence>
<feature type="compositionally biased region" description="Basic and acidic residues" evidence="1">
    <location>
        <begin position="103"/>
        <end position="114"/>
    </location>
</feature>
<dbReference type="HOGENOM" id="CLU_1069627_0_0_1"/>
<organism evidence="2 3">
    <name type="scientific">Coniosporium apollinis (strain CBS 100218)</name>
    <name type="common">Rock-inhabiting black yeast</name>
    <dbReference type="NCBI Taxonomy" id="1168221"/>
    <lineage>
        <taxon>Eukaryota</taxon>
        <taxon>Fungi</taxon>
        <taxon>Dikarya</taxon>
        <taxon>Ascomycota</taxon>
        <taxon>Pezizomycotina</taxon>
        <taxon>Dothideomycetes</taxon>
        <taxon>Dothideomycetes incertae sedis</taxon>
        <taxon>Coniosporium</taxon>
    </lineage>
</organism>
<reference evidence="3" key="1">
    <citation type="submission" date="2012-06" db="EMBL/GenBank/DDBJ databases">
        <title>The genome sequence of Coniosporium apollinis CBS 100218.</title>
        <authorList>
            <consortium name="The Broad Institute Genome Sequencing Platform"/>
            <person name="Cuomo C."/>
            <person name="Gorbushina A."/>
            <person name="Noack S."/>
            <person name="Walker B."/>
            <person name="Young S.K."/>
            <person name="Zeng Q."/>
            <person name="Gargeya S."/>
            <person name="Fitzgerald M."/>
            <person name="Haas B."/>
            <person name="Abouelleil A."/>
            <person name="Alvarado L."/>
            <person name="Arachchi H.M."/>
            <person name="Berlin A.M."/>
            <person name="Chapman S.B."/>
            <person name="Goldberg J."/>
            <person name="Griggs A."/>
            <person name="Gujja S."/>
            <person name="Hansen M."/>
            <person name="Howarth C."/>
            <person name="Imamovic A."/>
            <person name="Larimer J."/>
            <person name="McCowan C."/>
            <person name="Montmayeur A."/>
            <person name="Murphy C."/>
            <person name="Neiman D."/>
            <person name="Pearson M."/>
            <person name="Priest M."/>
            <person name="Roberts A."/>
            <person name="Saif S."/>
            <person name="Shea T."/>
            <person name="Sisk P."/>
            <person name="Sykes S."/>
            <person name="Wortman J."/>
            <person name="Nusbaum C."/>
            <person name="Birren B."/>
        </authorList>
    </citation>
    <scope>NUCLEOTIDE SEQUENCE [LARGE SCALE GENOMIC DNA]</scope>
    <source>
        <strain evidence="3">CBS 100218</strain>
    </source>
</reference>